<organism evidence="2 3">
    <name type="scientific">Dioscorea cayennensis subsp. rotundata</name>
    <name type="common">White Guinea yam</name>
    <name type="synonym">Dioscorea rotundata</name>
    <dbReference type="NCBI Taxonomy" id="55577"/>
    <lineage>
        <taxon>Eukaryota</taxon>
        <taxon>Viridiplantae</taxon>
        <taxon>Streptophyta</taxon>
        <taxon>Embryophyta</taxon>
        <taxon>Tracheophyta</taxon>
        <taxon>Spermatophyta</taxon>
        <taxon>Magnoliopsida</taxon>
        <taxon>Liliopsida</taxon>
        <taxon>Dioscoreales</taxon>
        <taxon>Dioscoreaceae</taxon>
        <taxon>Dioscorea</taxon>
    </lineage>
</organism>
<feature type="domain" description="Endonuclease/exonuclease/phosphatase" evidence="1">
    <location>
        <begin position="33"/>
        <end position="138"/>
    </location>
</feature>
<dbReference type="AlphaFoldDB" id="A0AB40BV73"/>
<sequence length="264" mass="29815">MSLNLVVSSAEGSWILSVIYNSQVISYHRLLWRTLAGVNNIHLPWLLAGDFNAVLSVHDFKGGTSNSYDYKSRLFSNFVNSANLLDLGFVGSRFTWCNNQVGLSCRWARLDRFLANHDWIASFSSLENLHLPRSCSDHCPLLLTACTHTPSKSSIFQFDNIWFEYSSCHNIISNAFQVISSSSHMHSLHHCLHRAKNDLIKWHISGTRSIDAELSHVEMEIKNVEDSECFCPRPVASHFGSIVCVIIIMPSFVKTPFIGLRGLE</sequence>
<evidence type="ECO:0000313" key="2">
    <source>
        <dbReference type="Proteomes" id="UP001515500"/>
    </source>
</evidence>
<dbReference type="InterPro" id="IPR005135">
    <property type="entry name" value="Endo/exonuclease/phosphatase"/>
</dbReference>
<dbReference type="SUPFAM" id="SSF56219">
    <property type="entry name" value="DNase I-like"/>
    <property type="match status" value="1"/>
</dbReference>
<dbReference type="Pfam" id="PF03372">
    <property type="entry name" value="Exo_endo_phos"/>
    <property type="match status" value="1"/>
</dbReference>
<proteinExistence type="predicted"/>
<accession>A0AB40BV73</accession>
<dbReference type="PANTHER" id="PTHR33710">
    <property type="entry name" value="BNAC02G09200D PROTEIN"/>
    <property type="match status" value="1"/>
</dbReference>
<reference evidence="3" key="1">
    <citation type="submission" date="2025-08" db="UniProtKB">
        <authorList>
            <consortium name="RefSeq"/>
        </authorList>
    </citation>
    <scope>IDENTIFICATION</scope>
</reference>
<evidence type="ECO:0000313" key="3">
    <source>
        <dbReference type="RefSeq" id="XP_039130843.1"/>
    </source>
</evidence>
<dbReference type="GO" id="GO:0003824">
    <property type="term" value="F:catalytic activity"/>
    <property type="evidence" value="ECO:0007669"/>
    <property type="project" value="InterPro"/>
</dbReference>
<gene>
    <name evidence="3" type="primary">LOC120267217</name>
</gene>
<dbReference type="PANTHER" id="PTHR33710:SF71">
    <property type="entry name" value="ENDONUCLEASE_EXONUCLEASE_PHOSPHATASE DOMAIN-CONTAINING PROTEIN"/>
    <property type="match status" value="1"/>
</dbReference>
<dbReference type="Gene3D" id="3.60.10.10">
    <property type="entry name" value="Endonuclease/exonuclease/phosphatase"/>
    <property type="match status" value="1"/>
</dbReference>
<dbReference type="InterPro" id="IPR036691">
    <property type="entry name" value="Endo/exonu/phosph_ase_sf"/>
</dbReference>
<dbReference type="Proteomes" id="UP001515500">
    <property type="component" value="Chromosome 8"/>
</dbReference>
<evidence type="ECO:0000259" key="1">
    <source>
        <dbReference type="Pfam" id="PF03372"/>
    </source>
</evidence>
<keyword evidence="2" id="KW-1185">Reference proteome</keyword>
<dbReference type="RefSeq" id="XP_039130843.1">
    <property type="nucleotide sequence ID" value="XM_039274909.1"/>
</dbReference>
<name>A0AB40BV73_DIOCR</name>
<protein>
    <submittedName>
        <fullName evidence="3">Uncharacterized protein LOC120267217</fullName>
    </submittedName>
</protein>
<dbReference type="GeneID" id="120267217"/>